<dbReference type="Pfam" id="PF00053">
    <property type="entry name" value="EGF_laminin"/>
    <property type="match status" value="2"/>
</dbReference>
<evidence type="ECO:0000256" key="6">
    <source>
        <dbReference type="ARBA" id="ARBA00022869"/>
    </source>
</evidence>
<dbReference type="Pfam" id="PF24973">
    <property type="entry name" value="EGF_LMN_ATRN"/>
    <property type="match status" value="1"/>
</dbReference>
<keyword evidence="7" id="KW-0130">Cell adhesion</keyword>
<dbReference type="GeneTree" id="ENSGT00940000156003"/>
<dbReference type="Gene3D" id="2.60.120.260">
    <property type="entry name" value="Galactose-binding domain-like"/>
    <property type="match status" value="1"/>
</dbReference>
<reference evidence="16" key="1">
    <citation type="submission" date="2025-08" db="UniProtKB">
        <authorList>
            <consortium name="Ensembl"/>
        </authorList>
    </citation>
    <scope>IDENTIFICATION</scope>
</reference>
<dbReference type="SMART" id="SM00180">
    <property type="entry name" value="EGF_Lam"/>
    <property type="match status" value="3"/>
</dbReference>
<dbReference type="FunFam" id="2.170.300.10:FF:000001">
    <property type="entry name" value="Laminin subunit beta-1"/>
    <property type="match status" value="1"/>
</dbReference>
<dbReference type="PROSITE" id="PS01248">
    <property type="entry name" value="EGF_LAM_1"/>
    <property type="match status" value="1"/>
</dbReference>
<evidence type="ECO:0000256" key="2">
    <source>
        <dbReference type="ARBA" id="ARBA00022525"/>
    </source>
</evidence>
<dbReference type="Pfam" id="PF21199">
    <property type="entry name" value="LAMININ_IV_B"/>
    <property type="match status" value="1"/>
</dbReference>
<evidence type="ECO:0000256" key="5">
    <source>
        <dbReference type="ARBA" id="ARBA00022737"/>
    </source>
</evidence>
<dbReference type="GO" id="GO:0016477">
    <property type="term" value="P:cell migration"/>
    <property type="evidence" value="ECO:0007669"/>
    <property type="project" value="TreeGrafter"/>
</dbReference>
<feature type="domain" description="Laminin EGF-like" evidence="13">
    <location>
        <begin position="212"/>
        <end position="273"/>
    </location>
</feature>
<dbReference type="InterPro" id="IPR002049">
    <property type="entry name" value="LE_dom"/>
</dbReference>
<dbReference type="STRING" id="56723.ENSLBEP00000029121"/>
<dbReference type="GO" id="GO:0034446">
    <property type="term" value="P:substrate adhesion-dependent cell spreading"/>
    <property type="evidence" value="ECO:0007669"/>
    <property type="project" value="TreeGrafter"/>
</dbReference>
<name>A0A3Q3G7L0_9LABR</name>
<evidence type="ECO:0000256" key="8">
    <source>
        <dbReference type="ARBA" id="ARBA00023054"/>
    </source>
</evidence>
<evidence type="ECO:0000256" key="12">
    <source>
        <dbReference type="PROSITE-ProRule" id="PRU00460"/>
    </source>
</evidence>
<dbReference type="InterPro" id="IPR050440">
    <property type="entry name" value="Laminin/Netrin_ECM"/>
</dbReference>
<dbReference type="InterPro" id="IPR056863">
    <property type="entry name" value="LMN_ATRN_NET-like_EGF"/>
</dbReference>
<feature type="disulfide bond" evidence="12">
    <location>
        <begin position="239"/>
        <end position="248"/>
    </location>
</feature>
<dbReference type="GO" id="GO:0070831">
    <property type="term" value="P:basement membrane assembly"/>
    <property type="evidence" value="ECO:0007669"/>
    <property type="project" value="TreeGrafter"/>
</dbReference>
<evidence type="ECO:0000259" key="15">
    <source>
        <dbReference type="PROSITE" id="PS51117"/>
    </source>
</evidence>
<evidence type="ECO:0000256" key="7">
    <source>
        <dbReference type="ARBA" id="ARBA00022889"/>
    </source>
</evidence>
<keyword evidence="10" id="KW-0325">Glycoprotein</keyword>
<evidence type="ECO:0000256" key="10">
    <source>
        <dbReference type="ARBA" id="ARBA00023180"/>
    </source>
</evidence>
<dbReference type="AlphaFoldDB" id="A0A3Q3G7L0"/>
<keyword evidence="6" id="KW-0084">Basement membrane</keyword>
<dbReference type="SMART" id="SM00136">
    <property type="entry name" value="LamNT"/>
    <property type="match status" value="1"/>
</dbReference>
<evidence type="ECO:0000256" key="9">
    <source>
        <dbReference type="ARBA" id="ARBA00023157"/>
    </source>
</evidence>
<evidence type="ECO:0000256" key="11">
    <source>
        <dbReference type="ARBA" id="ARBA00023292"/>
    </source>
</evidence>
<dbReference type="Gene3D" id="2.10.25.10">
    <property type="entry name" value="Laminin"/>
    <property type="match status" value="1"/>
</dbReference>
<protein>
    <recommendedName>
        <fullName evidence="18">Laminin, beta 1b</fullName>
    </recommendedName>
</protein>
<dbReference type="InterPro" id="IPR013015">
    <property type="entry name" value="Laminin_IV_B"/>
</dbReference>
<evidence type="ECO:0008006" key="18">
    <source>
        <dbReference type="Google" id="ProtNLM"/>
    </source>
</evidence>
<reference evidence="16" key="2">
    <citation type="submission" date="2025-09" db="UniProtKB">
        <authorList>
            <consortium name="Ensembl"/>
        </authorList>
    </citation>
    <scope>IDENTIFICATION</scope>
</reference>
<feature type="disulfide bond" evidence="12">
    <location>
        <begin position="304"/>
        <end position="313"/>
    </location>
</feature>
<evidence type="ECO:0000313" key="17">
    <source>
        <dbReference type="Proteomes" id="UP000261660"/>
    </source>
</evidence>
<dbReference type="Proteomes" id="UP000261660">
    <property type="component" value="Unplaced"/>
</dbReference>
<dbReference type="CDD" id="cd00055">
    <property type="entry name" value="EGF_Lam"/>
    <property type="match status" value="3"/>
</dbReference>
<dbReference type="Gene3D" id="2.170.300.10">
    <property type="entry name" value="Tie2 ligand-binding domain superfamily"/>
    <property type="match status" value="1"/>
</dbReference>
<dbReference type="InParanoid" id="A0A3Q3G7L0"/>
<dbReference type="Pfam" id="PF00055">
    <property type="entry name" value="Laminin_N"/>
    <property type="match status" value="1"/>
</dbReference>
<evidence type="ECO:0000256" key="3">
    <source>
        <dbReference type="ARBA" id="ARBA00022530"/>
    </source>
</evidence>
<sequence>MTRPGDHRASHCSQSQQAEEGVGGGAYRCALENRCEDKKRNRCVSSLGHTQAFKVGEEGSNVTIQLDLEAEFHFTHLIMTFKTFRPAAMIIERSMDFGKSWQVYRYFAYDCESSFPGVSPGPMVKVDEILCDSHYSDIEPSTEGELIFRVLDPAFRIDDPYSLRIQNMLKITNLRVKFVKLHTLGDNLLDSRDEVTEKYYYSLYDMVVRGNCFCYGHASECAPIDGAPKETRVHGRCVCNHNTEGLNCEHCQDFYHDLPWRPAEGRNTHACKKCECNHHSTSCHFDMAMYKTTGNVSGGVCDDCRHNTVGRQCEQCAPFYYQHPNRDLRDPSVCEPCTCNPLGTLQGGNSCDSKTGSCFCKRLVDGHNCDQCTPQHWGLSNDMDGCRPCDCDQGGAVDNKYVLNAQLHLCTNNKQHNQIQILRYKYLHLISTAEDADDALIIMKTRAVTTALFQGVTVVPRPYPLDRSPTWTGMGFVNVPEGAYLEFHINNIPESMDYDILVRYEPQVTHADLNIKIPTRTQRLTLSFCCRTLNFLYLIK</sequence>
<feature type="disulfide bond" evidence="12">
    <location>
        <begin position="372"/>
        <end position="386"/>
    </location>
</feature>
<keyword evidence="3" id="KW-0272">Extracellular matrix</keyword>
<proteinExistence type="predicted"/>
<dbReference type="PANTHER" id="PTHR10574">
    <property type="entry name" value="NETRIN/LAMININ-RELATED"/>
    <property type="match status" value="1"/>
</dbReference>
<dbReference type="PROSITE" id="PS51117">
    <property type="entry name" value="LAMININ_NTER"/>
    <property type="match status" value="1"/>
</dbReference>
<dbReference type="GO" id="GO:0005178">
    <property type="term" value="F:integrin binding"/>
    <property type="evidence" value="ECO:0007669"/>
    <property type="project" value="TreeGrafter"/>
</dbReference>
<dbReference type="GO" id="GO:0007411">
    <property type="term" value="P:axon guidance"/>
    <property type="evidence" value="ECO:0007669"/>
    <property type="project" value="TreeGrafter"/>
</dbReference>
<feature type="domain" description="Laminin IV type B" evidence="14">
    <location>
        <begin position="423"/>
        <end position="540"/>
    </location>
</feature>
<dbReference type="PANTHER" id="PTHR10574:SF233">
    <property type="entry name" value="LAMININ SUBUNIT BETA-1"/>
    <property type="match status" value="1"/>
</dbReference>
<keyword evidence="4" id="KW-0732">Signal</keyword>
<accession>A0A3Q3G7L0</accession>
<feature type="domain" description="Laminin N-terminal" evidence="15">
    <location>
        <begin position="1"/>
        <end position="211"/>
    </location>
</feature>
<dbReference type="Ensembl" id="ENSLBET00000030504.1">
    <property type="protein sequence ID" value="ENSLBEP00000029121.1"/>
    <property type="gene ID" value="ENSLBEG00000021790.1"/>
</dbReference>
<evidence type="ECO:0000256" key="4">
    <source>
        <dbReference type="ARBA" id="ARBA00022729"/>
    </source>
</evidence>
<keyword evidence="2" id="KW-0964">Secreted</keyword>
<evidence type="ECO:0000259" key="14">
    <source>
        <dbReference type="PROSITE" id="PS51116"/>
    </source>
</evidence>
<comment type="caution">
    <text evidence="12">Lacks conserved residue(s) required for the propagation of feature annotation.</text>
</comment>
<dbReference type="FunFam" id="2.10.25.10:FF:000135">
    <property type="entry name" value="Laminin subunit beta 4"/>
    <property type="match status" value="1"/>
</dbReference>
<dbReference type="PROSITE" id="PS51116">
    <property type="entry name" value="LAMININ_IVB"/>
    <property type="match status" value="1"/>
</dbReference>
<dbReference type="GO" id="GO:0150043">
    <property type="term" value="F:structural constituent of synapse-associated extracellular matrix"/>
    <property type="evidence" value="ECO:0007669"/>
    <property type="project" value="TreeGrafter"/>
</dbReference>
<keyword evidence="8" id="KW-0175">Coiled coil</keyword>
<evidence type="ECO:0000313" key="16">
    <source>
        <dbReference type="Ensembl" id="ENSLBEP00000029121.1"/>
    </source>
</evidence>
<comment type="subcellular location">
    <subcellularLocation>
        <location evidence="1">Secreted</location>
        <location evidence="1">Extracellular space</location>
        <location evidence="1">Extracellular matrix</location>
        <location evidence="1">Basement membrane</location>
    </subcellularLocation>
</comment>
<feature type="disulfide bond" evidence="12">
    <location>
        <begin position="360"/>
        <end position="369"/>
    </location>
</feature>
<evidence type="ECO:0000256" key="1">
    <source>
        <dbReference type="ARBA" id="ARBA00004302"/>
    </source>
</evidence>
<dbReference type="GO" id="GO:0009888">
    <property type="term" value="P:tissue development"/>
    <property type="evidence" value="ECO:0007669"/>
    <property type="project" value="TreeGrafter"/>
</dbReference>
<keyword evidence="5" id="KW-0677">Repeat</keyword>
<dbReference type="InterPro" id="IPR008211">
    <property type="entry name" value="Laminin_N"/>
</dbReference>
<keyword evidence="9 12" id="KW-1015">Disulfide bond</keyword>
<dbReference type="PROSITE" id="PS50027">
    <property type="entry name" value="EGF_LAM_2"/>
    <property type="match status" value="3"/>
</dbReference>
<dbReference type="GO" id="GO:0009887">
    <property type="term" value="P:animal organ morphogenesis"/>
    <property type="evidence" value="ECO:0007669"/>
    <property type="project" value="TreeGrafter"/>
</dbReference>
<dbReference type="GO" id="GO:0043256">
    <property type="term" value="C:laminin complex"/>
    <property type="evidence" value="ECO:0007669"/>
    <property type="project" value="TreeGrafter"/>
</dbReference>
<dbReference type="SUPFAM" id="SSF57196">
    <property type="entry name" value="EGF/Laminin"/>
    <property type="match status" value="3"/>
</dbReference>
<feature type="domain" description="Laminin EGF-like" evidence="13">
    <location>
        <begin position="274"/>
        <end position="336"/>
    </location>
</feature>
<evidence type="ECO:0000259" key="13">
    <source>
        <dbReference type="PROSITE" id="PS50027"/>
    </source>
</evidence>
<keyword evidence="17" id="KW-1185">Reference proteome</keyword>
<feature type="domain" description="Laminin EGF-like" evidence="13">
    <location>
        <begin position="337"/>
        <end position="388"/>
    </location>
</feature>
<organism evidence="16 17">
    <name type="scientific">Labrus bergylta</name>
    <name type="common">ballan wrasse</name>
    <dbReference type="NCBI Taxonomy" id="56723"/>
    <lineage>
        <taxon>Eukaryota</taxon>
        <taxon>Metazoa</taxon>
        <taxon>Chordata</taxon>
        <taxon>Craniata</taxon>
        <taxon>Vertebrata</taxon>
        <taxon>Euteleostomi</taxon>
        <taxon>Actinopterygii</taxon>
        <taxon>Neopterygii</taxon>
        <taxon>Teleostei</taxon>
        <taxon>Neoteleostei</taxon>
        <taxon>Acanthomorphata</taxon>
        <taxon>Eupercaria</taxon>
        <taxon>Labriformes</taxon>
        <taxon>Labridae</taxon>
        <taxon>Labrus</taxon>
    </lineage>
</organism>
<keyword evidence="11 12" id="KW-0424">Laminin EGF-like domain</keyword>